<dbReference type="SUPFAM" id="SSF56935">
    <property type="entry name" value="Porins"/>
    <property type="match status" value="1"/>
</dbReference>
<feature type="signal peptide" evidence="8">
    <location>
        <begin position="1"/>
        <end position="27"/>
    </location>
</feature>
<evidence type="ECO:0000256" key="6">
    <source>
        <dbReference type="ARBA" id="ARBA00023237"/>
    </source>
</evidence>
<evidence type="ECO:0000313" key="11">
    <source>
        <dbReference type="Proteomes" id="UP000279089"/>
    </source>
</evidence>
<organism evidence="10 11">
    <name type="scientific">Chitinophaga barathri</name>
    <dbReference type="NCBI Taxonomy" id="1647451"/>
    <lineage>
        <taxon>Bacteria</taxon>
        <taxon>Pseudomonadati</taxon>
        <taxon>Bacteroidota</taxon>
        <taxon>Chitinophagia</taxon>
        <taxon>Chitinophagales</taxon>
        <taxon>Chitinophagaceae</taxon>
        <taxon>Chitinophaga</taxon>
    </lineage>
</organism>
<evidence type="ECO:0000256" key="7">
    <source>
        <dbReference type="PROSITE-ProRule" id="PRU01360"/>
    </source>
</evidence>
<dbReference type="Pfam" id="PF07715">
    <property type="entry name" value="Plug"/>
    <property type="match status" value="1"/>
</dbReference>
<dbReference type="InterPro" id="IPR037066">
    <property type="entry name" value="Plug_dom_sf"/>
</dbReference>
<evidence type="ECO:0000256" key="8">
    <source>
        <dbReference type="SAM" id="SignalP"/>
    </source>
</evidence>
<keyword evidence="3 7" id="KW-1134">Transmembrane beta strand</keyword>
<dbReference type="NCBIfam" id="TIGR04056">
    <property type="entry name" value="OMP_RagA_SusC"/>
    <property type="match status" value="1"/>
</dbReference>
<dbReference type="Gene3D" id="3.55.50.30">
    <property type="match status" value="1"/>
</dbReference>
<dbReference type="PROSITE" id="PS52016">
    <property type="entry name" value="TONB_DEPENDENT_REC_3"/>
    <property type="match status" value="1"/>
</dbReference>
<keyword evidence="4 7" id="KW-0812">Transmembrane</keyword>
<evidence type="ECO:0000313" key="10">
    <source>
        <dbReference type="EMBL" id="RPD38519.1"/>
    </source>
</evidence>
<dbReference type="NCBIfam" id="TIGR04057">
    <property type="entry name" value="SusC_RagA_signa"/>
    <property type="match status" value="1"/>
</dbReference>
<dbReference type="InterPro" id="IPR008969">
    <property type="entry name" value="CarboxyPept-like_regulatory"/>
</dbReference>
<feature type="chain" id="PRO_5018105795" evidence="8">
    <location>
        <begin position="28"/>
        <end position="1156"/>
    </location>
</feature>
<dbReference type="Gene3D" id="2.40.170.20">
    <property type="entry name" value="TonB-dependent receptor, beta-barrel domain"/>
    <property type="match status" value="1"/>
</dbReference>
<sequence>MKRTIPRSCMMPALLWLCLTISTATRAQQKVYSFNWENTALSSVFRQIEQAANVRFSYNPSGIKEDMPIKLRIDSQQLDAVVARLCQAINSNYRITENIVMIRPSGESATAADYRLHGKVTNEKNEPLPGVTVHNQRLKKAVHTLADGVFSIDAAPGDQIEFTMIGFERQVQKAGAEGSLLNITMKEKVTDLGTVVVTALGIRREARALGYAHAEVSGDDMKRARETNVINSLAGKVPGLIINSTAGGPAGSSRVIIRGNTSISGNNQPLYVVDGVPIDNSNYGQVSGDKYSSGFDFGDAISAINPDDIETISVLKGPSASALYGSRAGHGVILITTKKGSLKKALGIEINSTATMEKQLTRFDDYQYEYGQGTGGTIPRDRDQARTTMFSNFGARLDPTLMVASFDGKQRPYGLVRNNIENFFRTGSTFTNTISLTSATDNTAFRLSLSDLKNNDIVPTSDMRRNTANFSSNSKFGKRLSVDAKVMYMREEVNNRPALADDAGNIGNAFVGLANNIDQSIFSSGYKNDNGDYVDWGGGEYRLNPYWVINEMSNKTKKDRIMGNIVANYQFADWIALQGRFSTDITYFKYRKYSPPSTPGSITGRYEGIDQKFQTTEADVLLTLQKQFTPNWYGAARLGSSLSQYSRPGTNLLGTDMALEEISINSFNDRVATEIESRQRTNSFYGLFSGAYKNWAYLDVTLRRDATSTLPKSFNSYLYTSFSGSFIFTDAFKMKNKVLTYGKLRGSVAEVGSGTDPHMLNLNYALLQQKINGEAAGGISTTVLPPGDLKPTRTRSYEIGTEMKFLDNNIGLDVTAYTQDSRDQINYVPIPTSSGFRTMLVNAGVIQNKGIEIAISATPVRTENFRWDISVNAARNKNTVKSLAEGIPFLTLSDARWLGVSVVAQPNAPYGAILGYDYQKDPSGNIILDSITLTPVPTDERKVMGKGTWDWTGGMTTSLSYKNFTFNAILDMKQGADLFSMTNLFAVLRGSHETTLEGRQEWIHSEEERMAANKTPVEWQQSGNVRGYVPQGVVRNGLDNSGKPVYVKNTRAMDPGQYWSLFYADAKGITTPFLYDASYIKVRELSLTYSLPQSMLRKAKIGAVTVSVVSRNPFILHKNVPNVDPDSNYNNGNGQGLEYGSLPSRRSWGLNLNVRL</sequence>
<keyword evidence="2 7" id="KW-0813">Transport</keyword>
<dbReference type="Gene3D" id="2.170.130.10">
    <property type="entry name" value="TonB-dependent receptor, plug domain"/>
    <property type="match status" value="1"/>
</dbReference>
<keyword evidence="11" id="KW-1185">Reference proteome</keyword>
<evidence type="ECO:0000256" key="5">
    <source>
        <dbReference type="ARBA" id="ARBA00023136"/>
    </source>
</evidence>
<comment type="subcellular location">
    <subcellularLocation>
        <location evidence="1 7">Cell outer membrane</location>
        <topology evidence="1 7">Multi-pass membrane protein</topology>
    </subcellularLocation>
</comment>
<comment type="similarity">
    <text evidence="7">Belongs to the TonB-dependent receptor family.</text>
</comment>
<dbReference type="Pfam" id="PF13715">
    <property type="entry name" value="CarbopepD_reg_2"/>
    <property type="match status" value="1"/>
</dbReference>
<dbReference type="RefSeq" id="WP_120519015.1">
    <property type="nucleotide sequence ID" value="NZ_QXZY01000015.1"/>
</dbReference>
<dbReference type="InterPro" id="IPR023997">
    <property type="entry name" value="TonB-dep_OMP_SusC/RagA_CS"/>
</dbReference>
<keyword evidence="8" id="KW-0732">Signal</keyword>
<dbReference type="OrthoDB" id="9768177at2"/>
<evidence type="ECO:0000256" key="3">
    <source>
        <dbReference type="ARBA" id="ARBA00022452"/>
    </source>
</evidence>
<dbReference type="InterPro" id="IPR036942">
    <property type="entry name" value="Beta-barrel_TonB_sf"/>
</dbReference>
<gene>
    <name evidence="10" type="ORF">EG028_24955</name>
</gene>
<accession>A0A3N4MFU1</accession>
<dbReference type="AlphaFoldDB" id="A0A3N4MFU1"/>
<dbReference type="InterPro" id="IPR039426">
    <property type="entry name" value="TonB-dep_rcpt-like"/>
</dbReference>
<evidence type="ECO:0000256" key="1">
    <source>
        <dbReference type="ARBA" id="ARBA00004571"/>
    </source>
</evidence>
<proteinExistence type="inferred from homology"/>
<reference evidence="11" key="1">
    <citation type="submission" date="2018-11" db="EMBL/GenBank/DDBJ databases">
        <title>Chitinophaga lutea sp.nov., isolate from arsenic contaminated soil.</title>
        <authorList>
            <person name="Zong Y."/>
        </authorList>
    </citation>
    <scope>NUCLEOTIDE SEQUENCE [LARGE SCALE GENOMIC DNA]</scope>
    <source>
        <strain evidence="11">YLT18</strain>
    </source>
</reference>
<keyword evidence="5 7" id="KW-0472">Membrane</keyword>
<name>A0A3N4MFU1_9BACT</name>
<feature type="domain" description="TonB-dependent receptor plug" evidence="9">
    <location>
        <begin position="215"/>
        <end position="332"/>
    </location>
</feature>
<dbReference type="InterPro" id="IPR012910">
    <property type="entry name" value="Plug_dom"/>
</dbReference>
<dbReference type="InterPro" id="IPR023996">
    <property type="entry name" value="TonB-dep_OMP_SusC/RagA"/>
</dbReference>
<keyword evidence="6 7" id="KW-0998">Cell outer membrane</keyword>
<protein>
    <submittedName>
        <fullName evidence="10">SusC/RagA family TonB-linked outer membrane protein</fullName>
    </submittedName>
</protein>
<dbReference type="Proteomes" id="UP000279089">
    <property type="component" value="Unassembled WGS sequence"/>
</dbReference>
<dbReference type="EMBL" id="RMBX01000015">
    <property type="protein sequence ID" value="RPD38519.1"/>
    <property type="molecule type" value="Genomic_DNA"/>
</dbReference>
<comment type="caution">
    <text evidence="10">The sequence shown here is derived from an EMBL/GenBank/DDBJ whole genome shotgun (WGS) entry which is preliminary data.</text>
</comment>
<evidence type="ECO:0000256" key="4">
    <source>
        <dbReference type="ARBA" id="ARBA00022692"/>
    </source>
</evidence>
<evidence type="ECO:0000259" key="9">
    <source>
        <dbReference type="Pfam" id="PF07715"/>
    </source>
</evidence>
<dbReference type="GO" id="GO:0009279">
    <property type="term" value="C:cell outer membrane"/>
    <property type="evidence" value="ECO:0007669"/>
    <property type="project" value="UniProtKB-SubCell"/>
</dbReference>
<evidence type="ECO:0000256" key="2">
    <source>
        <dbReference type="ARBA" id="ARBA00022448"/>
    </source>
</evidence>
<dbReference type="SUPFAM" id="SSF49464">
    <property type="entry name" value="Carboxypeptidase regulatory domain-like"/>
    <property type="match status" value="1"/>
</dbReference>